<feature type="domain" description="Neurotransmitter-gated ion-channel ligand-binding" evidence="8">
    <location>
        <begin position="241"/>
        <end position="361"/>
    </location>
</feature>
<evidence type="ECO:0000256" key="6">
    <source>
        <dbReference type="SAM" id="Phobius"/>
    </source>
</evidence>
<keyword evidence="7" id="KW-0732">Signal</keyword>
<organism evidence="10 11">
    <name type="scientific">Chloropicon roscoffensis</name>
    <dbReference type="NCBI Taxonomy" id="1461544"/>
    <lineage>
        <taxon>Eukaryota</taxon>
        <taxon>Viridiplantae</taxon>
        <taxon>Chlorophyta</taxon>
        <taxon>Chloropicophyceae</taxon>
        <taxon>Chloropicales</taxon>
        <taxon>Chloropicaceae</taxon>
        <taxon>Chloropicon</taxon>
    </lineage>
</organism>
<dbReference type="Pfam" id="PF02931">
    <property type="entry name" value="Neur_chan_LBD"/>
    <property type="match status" value="1"/>
</dbReference>
<dbReference type="InterPro" id="IPR006201">
    <property type="entry name" value="Neur_channel"/>
</dbReference>
<keyword evidence="2 6" id="KW-0812">Transmembrane</keyword>
<feature type="chain" id="PRO_5043679844" evidence="7">
    <location>
        <begin position="31"/>
        <end position="637"/>
    </location>
</feature>
<feature type="signal peptide" evidence="7">
    <location>
        <begin position="1"/>
        <end position="30"/>
    </location>
</feature>
<dbReference type="GO" id="GO:0016020">
    <property type="term" value="C:membrane"/>
    <property type="evidence" value="ECO:0007669"/>
    <property type="project" value="UniProtKB-SubCell"/>
</dbReference>
<feature type="domain" description="Neurotransmitter-gated ion-channel transmembrane" evidence="9">
    <location>
        <begin position="475"/>
        <end position="590"/>
    </location>
</feature>
<feature type="region of interest" description="Disordered" evidence="5">
    <location>
        <begin position="32"/>
        <end position="91"/>
    </location>
</feature>
<dbReference type="AlphaFoldDB" id="A0AAX4PA38"/>
<dbReference type="Gene3D" id="2.70.170.10">
    <property type="entry name" value="Neurotransmitter-gated ion-channel ligand-binding domain"/>
    <property type="match status" value="1"/>
</dbReference>
<feature type="compositionally biased region" description="Low complexity" evidence="5">
    <location>
        <begin position="66"/>
        <end position="84"/>
    </location>
</feature>
<feature type="transmembrane region" description="Helical" evidence="6">
    <location>
        <begin position="464"/>
        <end position="486"/>
    </location>
</feature>
<proteinExistence type="predicted"/>
<feature type="transmembrane region" description="Helical" evidence="6">
    <location>
        <begin position="525"/>
        <end position="549"/>
    </location>
</feature>
<evidence type="ECO:0000256" key="2">
    <source>
        <dbReference type="ARBA" id="ARBA00022692"/>
    </source>
</evidence>
<feature type="transmembrane region" description="Helical" evidence="6">
    <location>
        <begin position="495"/>
        <end position="513"/>
    </location>
</feature>
<sequence>MAEGMGRSLRLGALVVLVLSLQLSNYCSLAQPPGSSAQGNVGQGEGAGSKNGPTDSSPAPTPSPTTPTTEPSGDPSPGLGSGAPPMGPAGGKDDSFVTSCFEDLTSACFYQGFEVPLENQTDGIFSYELCHLLTTVGEGSISSDFLSLLDYEVKQKCKHPYKTRSNEFLTFFRDFIKPPPPVMELLEERNFDGAMFSELTASEAQYIGLPLEFYTGMLSTRDYLIVSGRTVPYTEERQGPADISKVEASVQVNDIFDINEKDFTFSAAFTLSFAWTDANMWSECSGEDDELDSGECQWVWRPEPFWKNAREIDIRKKTLFYMGAYKSAFYILHVTGRFRTPMSFKKFPRDWQDLLIEFSLTPSPGSSTDTLYQNVRFTNLTAFSTSSTADADTISGWRLQGVSAEEYMEVRTHEPTFLFREASSAVWSNIEKRIERLFGTDYMLPVEYESSVTVKITVERVTSYYMLNFTLVVALLTVMSWVSFFLSPADLNDRATLSLTIILALNVFQLIMYDSMPETGYLTPLSQFIIASTFFAAFATVESVTVYIVHRRTTMREEIVTKFRGSLSSTVHPVGRQAGDEENAKDTGKAKGARDALKRAMSAERLEKFLADHMDTASIILLPVTYVVMTVVIFGFV</sequence>
<evidence type="ECO:0000256" key="1">
    <source>
        <dbReference type="ARBA" id="ARBA00004141"/>
    </source>
</evidence>
<dbReference type="SUPFAM" id="SSF90112">
    <property type="entry name" value="Neurotransmitter-gated ion-channel transmembrane pore"/>
    <property type="match status" value="1"/>
</dbReference>
<dbReference type="Pfam" id="PF02932">
    <property type="entry name" value="Neur_chan_memb"/>
    <property type="match status" value="1"/>
</dbReference>
<dbReference type="InterPro" id="IPR036734">
    <property type="entry name" value="Neur_chan_lig-bd_sf"/>
</dbReference>
<name>A0AAX4PA38_9CHLO</name>
<reference evidence="10 11" key="1">
    <citation type="submission" date="2024-03" db="EMBL/GenBank/DDBJ databases">
        <title>Complete genome sequence of the green alga Chloropicon roscoffensis RCC1871.</title>
        <authorList>
            <person name="Lemieux C."/>
            <person name="Pombert J.-F."/>
            <person name="Otis C."/>
            <person name="Turmel M."/>
        </authorList>
    </citation>
    <scope>NUCLEOTIDE SEQUENCE [LARGE SCALE GENOMIC DNA]</scope>
    <source>
        <strain evidence="10 11">RCC1871</strain>
    </source>
</reference>
<evidence type="ECO:0000256" key="5">
    <source>
        <dbReference type="SAM" id="MobiDB-lite"/>
    </source>
</evidence>
<dbReference type="InterPro" id="IPR006202">
    <property type="entry name" value="Neur_chan_lig-bd"/>
</dbReference>
<evidence type="ECO:0000256" key="7">
    <source>
        <dbReference type="SAM" id="SignalP"/>
    </source>
</evidence>
<dbReference type="InterPro" id="IPR038050">
    <property type="entry name" value="Neuro_actylchol_rec"/>
</dbReference>
<feature type="transmembrane region" description="Helical" evidence="6">
    <location>
        <begin position="617"/>
        <end position="636"/>
    </location>
</feature>
<evidence type="ECO:0000256" key="3">
    <source>
        <dbReference type="ARBA" id="ARBA00022989"/>
    </source>
</evidence>
<dbReference type="InterPro" id="IPR036719">
    <property type="entry name" value="Neuro-gated_channel_TM_sf"/>
</dbReference>
<keyword evidence="4 6" id="KW-0472">Membrane</keyword>
<evidence type="ECO:0000259" key="9">
    <source>
        <dbReference type="Pfam" id="PF02932"/>
    </source>
</evidence>
<dbReference type="EMBL" id="CP151506">
    <property type="protein sequence ID" value="WZN62686.1"/>
    <property type="molecule type" value="Genomic_DNA"/>
</dbReference>
<gene>
    <name evidence="10" type="ORF">HKI87_06g42280</name>
</gene>
<accession>A0AAX4PA38</accession>
<evidence type="ECO:0000313" key="11">
    <source>
        <dbReference type="Proteomes" id="UP001472866"/>
    </source>
</evidence>
<dbReference type="Gene3D" id="1.20.58.390">
    <property type="entry name" value="Neurotransmitter-gated ion-channel transmembrane domain"/>
    <property type="match status" value="1"/>
</dbReference>
<protein>
    <submittedName>
        <fullName evidence="10">Ligand-gated ion-channel protein</fullName>
    </submittedName>
</protein>
<keyword evidence="3 6" id="KW-1133">Transmembrane helix</keyword>
<evidence type="ECO:0000313" key="10">
    <source>
        <dbReference type="EMBL" id="WZN62686.1"/>
    </source>
</evidence>
<dbReference type="GO" id="GO:0004888">
    <property type="term" value="F:transmembrane signaling receptor activity"/>
    <property type="evidence" value="ECO:0007669"/>
    <property type="project" value="InterPro"/>
</dbReference>
<feature type="compositionally biased region" description="Basic and acidic residues" evidence="5">
    <location>
        <begin position="578"/>
        <end position="590"/>
    </location>
</feature>
<comment type="subcellular location">
    <subcellularLocation>
        <location evidence="1">Membrane</location>
        <topology evidence="1">Multi-pass membrane protein</topology>
    </subcellularLocation>
</comment>
<dbReference type="GO" id="GO:0005230">
    <property type="term" value="F:extracellular ligand-gated monoatomic ion channel activity"/>
    <property type="evidence" value="ECO:0007669"/>
    <property type="project" value="InterPro"/>
</dbReference>
<evidence type="ECO:0000259" key="8">
    <source>
        <dbReference type="Pfam" id="PF02931"/>
    </source>
</evidence>
<dbReference type="SUPFAM" id="SSF63712">
    <property type="entry name" value="Nicotinic receptor ligand binding domain-like"/>
    <property type="match status" value="1"/>
</dbReference>
<feature type="region of interest" description="Disordered" evidence="5">
    <location>
        <begin position="571"/>
        <end position="590"/>
    </location>
</feature>
<keyword evidence="11" id="KW-1185">Reference proteome</keyword>
<dbReference type="Proteomes" id="UP001472866">
    <property type="component" value="Chromosome 06"/>
</dbReference>
<dbReference type="PANTHER" id="PTHR18945">
    <property type="entry name" value="NEUROTRANSMITTER GATED ION CHANNEL"/>
    <property type="match status" value="1"/>
</dbReference>
<evidence type="ECO:0000256" key="4">
    <source>
        <dbReference type="ARBA" id="ARBA00023136"/>
    </source>
</evidence>
<dbReference type="InterPro" id="IPR006029">
    <property type="entry name" value="Neurotrans-gated_channel_TM"/>
</dbReference>